<feature type="active site" description="Charge relay system" evidence="13">
    <location>
        <position position="64"/>
    </location>
</feature>
<feature type="binding site" evidence="14">
    <location>
        <position position="228"/>
    </location>
    <ligand>
        <name>urate</name>
        <dbReference type="ChEBI" id="CHEBI:17775"/>
    </ligand>
</feature>
<evidence type="ECO:0000256" key="9">
    <source>
        <dbReference type="ARBA" id="ARBA00023140"/>
    </source>
</evidence>
<feature type="binding site" evidence="14">
    <location>
        <position position="109"/>
    </location>
    <ligand>
        <name>O2</name>
        <dbReference type="ChEBI" id="CHEBI:15379"/>
    </ligand>
</feature>
<feature type="binding site" evidence="14">
    <location>
        <position position="277"/>
    </location>
    <ligand>
        <name>5-hydroxyisourate</name>
        <dbReference type="ChEBI" id="CHEBI:18072"/>
    </ligand>
</feature>
<keyword evidence="9 12" id="KW-0576">Peroxisome</keyword>
<sequence length="345" mass="39753">MENTQVTPPPKYNLLSGPDPTPGEESESKATKLQEEYYIENYGYLKSEKHFVQNVEFVRTGYGKNQVKVLYVRREGTHHYIIELKANVQLTLNSRKDYLTGDNSDIIPTDTIKNTVHALAKLKGVRSIESFALDICHHFLTAFKHVTRAKVDIEEAPWKKLEKNGVEHAHAFIFSPESWRFCEVEQYLNEPPVIHSGIKDMKVLKTTQSGFEGFLKDRFTTLQEVRDRVFCTSVYARWRYNKHQGVPFDAAWKTVKDTIIEKFGGPYDRGEYSPSVQKTLYESQVLVLDRVPEVEEIEIVMPNQHYITIDMTKMGISNKDEVLLPLDNPAGNITGTVRRKPRSRL</sequence>
<gene>
    <name evidence="17" type="primary">UOX</name>
    <name evidence="17" type="ORF">AMEX_G19434</name>
</gene>
<evidence type="ECO:0000313" key="18">
    <source>
        <dbReference type="Proteomes" id="UP000752171"/>
    </source>
</evidence>
<organism evidence="17 18">
    <name type="scientific">Astyanax mexicanus</name>
    <name type="common">Blind cave fish</name>
    <name type="synonym">Astyanax fasciatus mexicanus</name>
    <dbReference type="NCBI Taxonomy" id="7994"/>
    <lineage>
        <taxon>Eukaryota</taxon>
        <taxon>Metazoa</taxon>
        <taxon>Chordata</taxon>
        <taxon>Craniata</taxon>
        <taxon>Vertebrata</taxon>
        <taxon>Euteleostomi</taxon>
        <taxon>Actinopterygii</taxon>
        <taxon>Neopterygii</taxon>
        <taxon>Teleostei</taxon>
        <taxon>Ostariophysi</taxon>
        <taxon>Characiformes</taxon>
        <taxon>Characoidei</taxon>
        <taxon>Acestrorhamphidae</taxon>
        <taxon>Acestrorhamphinae</taxon>
        <taxon>Astyanax</taxon>
    </lineage>
</organism>
<dbReference type="PIRSF" id="PIRSF000241">
    <property type="entry name" value="Urate_oxidase"/>
    <property type="match status" value="1"/>
</dbReference>
<reference evidence="17 18" key="1">
    <citation type="submission" date="2021-07" db="EMBL/GenBank/DDBJ databases">
        <authorList>
            <person name="Imarazene B."/>
            <person name="Zahm M."/>
            <person name="Klopp C."/>
            <person name="Cabau C."/>
            <person name="Beille S."/>
            <person name="Jouanno E."/>
            <person name="Castinel A."/>
            <person name="Lluch J."/>
            <person name="Gil L."/>
            <person name="Kuchtly C."/>
            <person name="Lopez Roques C."/>
            <person name="Donnadieu C."/>
            <person name="Parrinello H."/>
            <person name="Journot L."/>
            <person name="Du K."/>
            <person name="Schartl M."/>
            <person name="Retaux S."/>
            <person name="Guiguen Y."/>
        </authorList>
    </citation>
    <scope>NUCLEOTIDE SEQUENCE [LARGE SCALE GENOMIC DNA]</scope>
    <source>
        <strain evidence="17">Pach_M1</strain>
        <tissue evidence="17">Testis</tissue>
    </source>
</reference>
<feature type="binding site" evidence="14">
    <location>
        <position position="303"/>
    </location>
    <ligand>
        <name>urate</name>
        <dbReference type="ChEBI" id="CHEBI:17775"/>
    </ligand>
</feature>
<dbReference type="EMBL" id="JAICCE010000016">
    <property type="protein sequence ID" value="KAG9266783.1"/>
    <property type="molecule type" value="Genomic_DNA"/>
</dbReference>
<dbReference type="InterPro" id="IPR002042">
    <property type="entry name" value="Uricase"/>
</dbReference>
<evidence type="ECO:0000256" key="10">
    <source>
        <dbReference type="ARBA" id="ARBA00031317"/>
    </source>
</evidence>
<evidence type="ECO:0000256" key="5">
    <source>
        <dbReference type="ARBA" id="ARBA00012598"/>
    </source>
</evidence>
<comment type="catalytic activity">
    <reaction evidence="11 12 15">
        <text>urate + O2 + H2O = 5-hydroxyisourate + H2O2</text>
        <dbReference type="Rhea" id="RHEA:21368"/>
        <dbReference type="ChEBI" id="CHEBI:15377"/>
        <dbReference type="ChEBI" id="CHEBI:15379"/>
        <dbReference type="ChEBI" id="CHEBI:16240"/>
        <dbReference type="ChEBI" id="CHEBI:17775"/>
        <dbReference type="ChEBI" id="CHEBI:18072"/>
        <dbReference type="EC" id="1.7.3.3"/>
    </reaction>
</comment>
<evidence type="ECO:0000256" key="12">
    <source>
        <dbReference type="PIRNR" id="PIRNR000241"/>
    </source>
</evidence>
<comment type="function">
    <text evidence="1 12 15">Catalyzes the oxidation of uric acid to 5-hydroxyisourate, which is further processed to form (S)-allantoin.</text>
</comment>
<keyword evidence="7 12" id="KW-0659">Purine metabolism</keyword>
<dbReference type="GO" id="GO:0019628">
    <property type="term" value="P:urate catabolic process"/>
    <property type="evidence" value="ECO:0007669"/>
    <property type="project" value="UniProtKB-ARBA"/>
</dbReference>
<feature type="binding site" evidence="14">
    <location>
        <position position="109"/>
    </location>
    <ligand>
        <name>5-hydroxyisourate</name>
        <dbReference type="ChEBI" id="CHEBI:18072"/>
    </ligand>
</feature>
<dbReference type="PANTHER" id="PTHR42874">
    <property type="entry name" value="URICASE"/>
    <property type="match status" value="1"/>
</dbReference>
<accession>A0A8T2L5A5</accession>
<evidence type="ECO:0000256" key="8">
    <source>
        <dbReference type="ARBA" id="ARBA00023002"/>
    </source>
</evidence>
<comment type="similarity">
    <text evidence="4 12 15">Belongs to the uricase family.</text>
</comment>
<dbReference type="AlphaFoldDB" id="A0A8T2L5A5"/>
<dbReference type="SUPFAM" id="SSF55620">
    <property type="entry name" value="Tetrahydrobiopterin biosynthesis enzymes-like"/>
    <property type="match status" value="2"/>
</dbReference>
<feature type="active site" description="Charge relay system" evidence="13">
    <location>
        <position position="109"/>
    </location>
</feature>
<dbReference type="Pfam" id="PF01014">
    <property type="entry name" value="Uricase"/>
    <property type="match status" value="2"/>
</dbReference>
<dbReference type="PRINTS" id="PR00093">
    <property type="entry name" value="URICASE"/>
</dbReference>
<comment type="subcellular location">
    <subcellularLocation>
        <location evidence="2 12">Peroxisome</location>
    </subcellularLocation>
</comment>
<protein>
    <recommendedName>
        <fullName evidence="6 12">Uricase</fullName>
        <ecNumber evidence="5 12">1.7.3.3</ecNumber>
    </recommendedName>
    <alternativeName>
        <fullName evidence="10 12">Urate oxidase</fullName>
    </alternativeName>
</protein>
<evidence type="ECO:0000256" key="13">
    <source>
        <dbReference type="PIRSR" id="PIRSR000241-1"/>
    </source>
</evidence>
<feature type="binding site" evidence="14">
    <location>
        <position position="276"/>
    </location>
    <ligand>
        <name>5-hydroxyisourate</name>
        <dbReference type="ChEBI" id="CHEBI:18072"/>
    </ligand>
</feature>
<evidence type="ECO:0000256" key="4">
    <source>
        <dbReference type="ARBA" id="ARBA00009760"/>
    </source>
</evidence>
<dbReference type="Gene3D" id="3.10.270.10">
    <property type="entry name" value="Urate Oxidase"/>
    <property type="match status" value="1"/>
</dbReference>
<dbReference type="NCBIfam" id="TIGR03383">
    <property type="entry name" value="urate_oxi"/>
    <property type="match status" value="1"/>
</dbReference>
<dbReference type="FunFam" id="3.10.270.10:FF:000001">
    <property type="entry name" value="Uricase"/>
    <property type="match status" value="1"/>
</dbReference>
<dbReference type="GO" id="GO:0005777">
    <property type="term" value="C:peroxisome"/>
    <property type="evidence" value="ECO:0007669"/>
    <property type="project" value="UniProtKB-SubCell"/>
</dbReference>
<dbReference type="PANTHER" id="PTHR42874:SF1">
    <property type="entry name" value="URICASE"/>
    <property type="match status" value="1"/>
</dbReference>
<evidence type="ECO:0000256" key="3">
    <source>
        <dbReference type="ARBA" id="ARBA00004831"/>
    </source>
</evidence>
<evidence type="ECO:0000256" key="2">
    <source>
        <dbReference type="ARBA" id="ARBA00004275"/>
    </source>
</evidence>
<evidence type="ECO:0000256" key="16">
    <source>
        <dbReference type="SAM" id="MobiDB-lite"/>
    </source>
</evidence>
<evidence type="ECO:0000256" key="11">
    <source>
        <dbReference type="ARBA" id="ARBA00048818"/>
    </source>
</evidence>
<comment type="pathway">
    <text evidence="3 12">Purine metabolism; urate degradation; (S)-allantoin from urate: step 1/3.</text>
</comment>
<comment type="caution">
    <text evidence="17">The sequence shown here is derived from an EMBL/GenBank/DDBJ whole genome shotgun (WGS) entry which is preliminary data.</text>
</comment>
<feature type="binding site" evidence="14">
    <location>
        <position position="276"/>
    </location>
    <ligand>
        <name>urate</name>
        <dbReference type="ChEBI" id="CHEBI:17775"/>
    </ligand>
</feature>
<dbReference type="EC" id="1.7.3.3" evidence="5 12"/>
<feature type="binding site" evidence="14">
    <location>
        <position position="277"/>
    </location>
    <ligand>
        <name>urate</name>
        <dbReference type="ChEBI" id="CHEBI:17775"/>
    </ligand>
</feature>
<keyword evidence="8 12" id="KW-0560">Oxidoreductase</keyword>
<evidence type="ECO:0000256" key="14">
    <source>
        <dbReference type="PIRSR" id="PIRSR000241-2"/>
    </source>
</evidence>
<feature type="binding site" evidence="14">
    <location>
        <position position="110"/>
    </location>
    <ligand>
        <name>urate</name>
        <dbReference type="ChEBI" id="CHEBI:17775"/>
    </ligand>
</feature>
<feature type="binding site" evidence="14">
    <location>
        <position position="211"/>
    </location>
    <ligand>
        <name>urate</name>
        <dbReference type="ChEBI" id="CHEBI:17775"/>
    </ligand>
</feature>
<dbReference type="GO" id="GO:0006145">
    <property type="term" value="P:purine nucleobase catabolic process"/>
    <property type="evidence" value="ECO:0007669"/>
    <property type="project" value="TreeGrafter"/>
</dbReference>
<evidence type="ECO:0000256" key="1">
    <source>
        <dbReference type="ARBA" id="ARBA00003860"/>
    </source>
</evidence>
<dbReference type="Proteomes" id="UP000752171">
    <property type="component" value="Unassembled WGS sequence"/>
</dbReference>
<feature type="binding site" evidence="14">
    <location>
        <position position="303"/>
    </location>
    <ligand>
        <name>5-hydroxyisourate</name>
        <dbReference type="ChEBI" id="CHEBI:18072"/>
    </ligand>
</feature>
<feature type="binding site" evidence="14">
    <location>
        <position position="211"/>
    </location>
    <ligand>
        <name>5-hydroxyisourate</name>
        <dbReference type="ChEBI" id="CHEBI:18072"/>
    </ligand>
</feature>
<dbReference type="GO" id="GO:0004846">
    <property type="term" value="F:urate oxidase activity"/>
    <property type="evidence" value="ECO:0007669"/>
    <property type="project" value="UniProtKB-EC"/>
</dbReference>
<feature type="binding site" evidence="14">
    <location>
        <position position="110"/>
    </location>
    <ligand>
        <name>5-hydroxyisourate</name>
        <dbReference type="ChEBI" id="CHEBI:18072"/>
    </ligand>
</feature>
<evidence type="ECO:0000256" key="15">
    <source>
        <dbReference type="RuleBase" id="RU004455"/>
    </source>
</evidence>
<feature type="binding site" evidence="14">
    <location>
        <position position="109"/>
    </location>
    <ligand>
        <name>urate</name>
        <dbReference type="ChEBI" id="CHEBI:17775"/>
    </ligand>
</feature>
<name>A0A8T2L5A5_ASTMX</name>
<proteinExistence type="inferred from homology"/>
<feature type="active site" description="Charge relay system" evidence="13">
    <location>
        <position position="305"/>
    </location>
</feature>
<evidence type="ECO:0000256" key="6">
    <source>
        <dbReference type="ARBA" id="ARBA00017098"/>
    </source>
</evidence>
<evidence type="ECO:0000313" key="17">
    <source>
        <dbReference type="EMBL" id="KAG9266783.1"/>
    </source>
</evidence>
<evidence type="ECO:0000256" key="7">
    <source>
        <dbReference type="ARBA" id="ARBA00022631"/>
    </source>
</evidence>
<feature type="region of interest" description="Disordered" evidence="16">
    <location>
        <begin position="1"/>
        <end position="30"/>
    </location>
</feature>
<feature type="binding site" evidence="14">
    <location>
        <position position="303"/>
    </location>
    <ligand>
        <name>O2</name>
        <dbReference type="ChEBI" id="CHEBI:15379"/>
    </ligand>
</feature>